<organism evidence="2 3">
    <name type="scientific">Marinactinospora rubrisoli</name>
    <dbReference type="NCBI Taxonomy" id="2715399"/>
    <lineage>
        <taxon>Bacteria</taxon>
        <taxon>Bacillati</taxon>
        <taxon>Actinomycetota</taxon>
        <taxon>Actinomycetes</taxon>
        <taxon>Streptosporangiales</taxon>
        <taxon>Nocardiopsidaceae</taxon>
        <taxon>Marinactinospora</taxon>
    </lineage>
</organism>
<dbReference type="EMBL" id="JBHTBH010000008">
    <property type="protein sequence ID" value="MFC7329690.1"/>
    <property type="molecule type" value="Genomic_DNA"/>
</dbReference>
<sequence>MLMVILIALGIGGAGAIAFGYYTDRVDSRWPIALGILALLVALAGVPIALIDTWYRSLFG</sequence>
<accession>A0ABW2KK20</accession>
<comment type="caution">
    <text evidence="2">The sequence shown here is derived from an EMBL/GenBank/DDBJ whole genome shotgun (WGS) entry which is preliminary data.</text>
</comment>
<keyword evidence="1" id="KW-1133">Transmembrane helix</keyword>
<evidence type="ECO:0000313" key="2">
    <source>
        <dbReference type="EMBL" id="MFC7329690.1"/>
    </source>
</evidence>
<proteinExistence type="predicted"/>
<dbReference type="Proteomes" id="UP001596540">
    <property type="component" value="Unassembled WGS sequence"/>
</dbReference>
<evidence type="ECO:0000313" key="3">
    <source>
        <dbReference type="Proteomes" id="UP001596540"/>
    </source>
</evidence>
<feature type="transmembrane region" description="Helical" evidence="1">
    <location>
        <begin position="30"/>
        <end position="51"/>
    </location>
</feature>
<evidence type="ECO:0000256" key="1">
    <source>
        <dbReference type="SAM" id="Phobius"/>
    </source>
</evidence>
<dbReference type="RefSeq" id="WP_379872333.1">
    <property type="nucleotide sequence ID" value="NZ_JBHTBH010000008.1"/>
</dbReference>
<gene>
    <name evidence="2" type="ORF">ACFQRF_18315</name>
</gene>
<keyword evidence="3" id="KW-1185">Reference proteome</keyword>
<name>A0ABW2KK20_9ACTN</name>
<protein>
    <recommendedName>
        <fullName evidence="4">Major facilitator superfamily (MFS) profile domain-containing protein</fullName>
    </recommendedName>
</protein>
<keyword evidence="1" id="KW-0812">Transmembrane</keyword>
<keyword evidence="1" id="KW-0472">Membrane</keyword>
<evidence type="ECO:0008006" key="4">
    <source>
        <dbReference type="Google" id="ProtNLM"/>
    </source>
</evidence>
<reference evidence="3" key="1">
    <citation type="journal article" date="2019" name="Int. J. Syst. Evol. Microbiol.">
        <title>The Global Catalogue of Microorganisms (GCM) 10K type strain sequencing project: providing services to taxonomists for standard genome sequencing and annotation.</title>
        <authorList>
            <consortium name="The Broad Institute Genomics Platform"/>
            <consortium name="The Broad Institute Genome Sequencing Center for Infectious Disease"/>
            <person name="Wu L."/>
            <person name="Ma J."/>
        </authorList>
    </citation>
    <scope>NUCLEOTIDE SEQUENCE [LARGE SCALE GENOMIC DNA]</scope>
    <source>
        <strain evidence="3">CGMCC 4.7382</strain>
    </source>
</reference>